<dbReference type="InParanoid" id="A0A316YH91"/>
<sequence>MHKLPARGIYAPTLTFFNPDDDSVDIETTVAHALRLARAGLAGLVIMGSNGEAPLIEPDERKAIVSAIRRALNESGLGALHLIVGTGAQSLRLTLKQTRDAAQAGADFALVLPPSYWPPAMTKPVLSAFFDKVCQQSPIPVLAYNFPLVASGINFTSDDLIDIAKRQPNLVGAKLTCGNLGTVQRVSSALGPERFAVLGGRSEFVLHGLVGGSHGTIGALVNVAPAAHVALYRAYTKGDLKAAQEMQAIISAADGDVSKLGVAGLKGLVCEIAGWGKDKASVRSPLLAAKLPPSVFEKGSSVSRLLQLEADVSKP</sequence>
<dbReference type="SMR" id="A0A316YH91"/>
<feature type="active site" description="Proton donor/acceptor" evidence="3">
    <location>
        <position position="144"/>
    </location>
</feature>
<dbReference type="OrthoDB" id="191315at2759"/>
<dbReference type="Pfam" id="PF00701">
    <property type="entry name" value="DHDPS"/>
    <property type="match status" value="1"/>
</dbReference>
<evidence type="ECO:0000256" key="3">
    <source>
        <dbReference type="PIRSR" id="PIRSR001365-1"/>
    </source>
</evidence>
<proteinExistence type="inferred from homology"/>
<dbReference type="STRING" id="215250.A0A316YH91"/>
<dbReference type="PRINTS" id="PR00146">
    <property type="entry name" value="DHPICSNTHASE"/>
</dbReference>
<accession>A0A316YH91</accession>
<dbReference type="SMART" id="SM01130">
    <property type="entry name" value="DHDPS"/>
    <property type="match status" value="1"/>
</dbReference>
<dbReference type="GeneID" id="37040836"/>
<dbReference type="PANTHER" id="PTHR12128:SF66">
    <property type="entry name" value="4-HYDROXY-2-OXOGLUTARATE ALDOLASE, MITOCHONDRIAL"/>
    <property type="match status" value="1"/>
</dbReference>
<dbReference type="InterPro" id="IPR013785">
    <property type="entry name" value="Aldolase_TIM"/>
</dbReference>
<keyword evidence="1 2" id="KW-0456">Lyase</keyword>
<reference evidence="5 6" key="1">
    <citation type="journal article" date="2018" name="Mol. Biol. Evol.">
        <title>Broad Genomic Sampling Reveals a Smut Pathogenic Ancestry of the Fungal Clade Ustilaginomycotina.</title>
        <authorList>
            <person name="Kijpornyongpan T."/>
            <person name="Mondo S.J."/>
            <person name="Barry K."/>
            <person name="Sandor L."/>
            <person name="Lee J."/>
            <person name="Lipzen A."/>
            <person name="Pangilinan J."/>
            <person name="LaButti K."/>
            <person name="Hainaut M."/>
            <person name="Henrissat B."/>
            <person name="Grigoriev I.V."/>
            <person name="Spatafora J.W."/>
            <person name="Aime M.C."/>
        </authorList>
    </citation>
    <scope>NUCLEOTIDE SEQUENCE [LARGE SCALE GENOMIC DNA]</scope>
    <source>
        <strain evidence="5 6">MCA 4198</strain>
    </source>
</reference>
<dbReference type="EMBL" id="KZ819638">
    <property type="protein sequence ID" value="PWN88797.1"/>
    <property type="molecule type" value="Genomic_DNA"/>
</dbReference>
<protein>
    <submittedName>
        <fullName evidence="5">Dihydrodipicolinate synthase</fullName>
    </submittedName>
</protein>
<dbReference type="RefSeq" id="XP_025375995.1">
    <property type="nucleotide sequence ID" value="XM_025518920.1"/>
</dbReference>
<evidence type="ECO:0000256" key="4">
    <source>
        <dbReference type="PIRSR" id="PIRSR001365-2"/>
    </source>
</evidence>
<feature type="binding site" evidence="4">
    <location>
        <position position="217"/>
    </location>
    <ligand>
        <name>pyruvate</name>
        <dbReference type="ChEBI" id="CHEBI:15361"/>
    </ligand>
</feature>
<dbReference type="Gene3D" id="3.20.20.70">
    <property type="entry name" value="Aldolase class I"/>
    <property type="match status" value="1"/>
</dbReference>
<evidence type="ECO:0000256" key="1">
    <source>
        <dbReference type="ARBA" id="ARBA00023239"/>
    </source>
</evidence>
<dbReference type="SUPFAM" id="SSF51569">
    <property type="entry name" value="Aldolase"/>
    <property type="match status" value="1"/>
</dbReference>
<name>A0A316YH91_9BASI</name>
<organism evidence="5 6">
    <name type="scientific">Acaromyces ingoldii</name>
    <dbReference type="NCBI Taxonomy" id="215250"/>
    <lineage>
        <taxon>Eukaryota</taxon>
        <taxon>Fungi</taxon>
        <taxon>Dikarya</taxon>
        <taxon>Basidiomycota</taxon>
        <taxon>Ustilaginomycotina</taxon>
        <taxon>Exobasidiomycetes</taxon>
        <taxon>Exobasidiales</taxon>
        <taxon>Cryptobasidiaceae</taxon>
        <taxon>Acaromyces</taxon>
    </lineage>
</organism>
<dbReference type="CDD" id="cd00408">
    <property type="entry name" value="DHDPS-like"/>
    <property type="match status" value="1"/>
</dbReference>
<keyword evidence="6" id="KW-1185">Reference proteome</keyword>
<evidence type="ECO:0000256" key="2">
    <source>
        <dbReference type="PIRNR" id="PIRNR001365"/>
    </source>
</evidence>
<dbReference type="PANTHER" id="PTHR12128">
    <property type="entry name" value="DIHYDRODIPICOLINATE SYNTHASE"/>
    <property type="match status" value="1"/>
</dbReference>
<dbReference type="GO" id="GO:0008840">
    <property type="term" value="F:4-hydroxy-tetrahydrodipicolinate synthase activity"/>
    <property type="evidence" value="ECO:0007669"/>
    <property type="project" value="TreeGrafter"/>
</dbReference>
<dbReference type="PIRSF" id="PIRSF001365">
    <property type="entry name" value="DHDPS"/>
    <property type="match status" value="1"/>
</dbReference>
<gene>
    <name evidence="5" type="ORF">FA10DRAFT_232766</name>
</gene>
<evidence type="ECO:0000313" key="6">
    <source>
        <dbReference type="Proteomes" id="UP000245768"/>
    </source>
</evidence>
<evidence type="ECO:0000313" key="5">
    <source>
        <dbReference type="EMBL" id="PWN88797.1"/>
    </source>
</evidence>
<comment type="similarity">
    <text evidence="2">Belongs to the DapA family.</text>
</comment>
<feature type="active site" description="Schiff-base intermediate with substrate" evidence="3">
    <location>
        <position position="174"/>
    </location>
</feature>
<dbReference type="AlphaFoldDB" id="A0A316YH91"/>
<dbReference type="Proteomes" id="UP000245768">
    <property type="component" value="Unassembled WGS sequence"/>
</dbReference>
<dbReference type="InterPro" id="IPR002220">
    <property type="entry name" value="DapA-like"/>
</dbReference>